<evidence type="ECO:0000313" key="5">
    <source>
        <dbReference type="Proteomes" id="UP000626180"/>
    </source>
</evidence>
<accession>A0A2X2D328</accession>
<dbReference type="InterPro" id="IPR021268">
    <property type="entry name" value="DUF2845"/>
</dbReference>
<protein>
    <submittedName>
        <fullName evidence="2">DUF2845 domain-containing protein</fullName>
    </submittedName>
    <submittedName>
        <fullName evidence="3">Protein of uncharacterized function (DUF2845)</fullName>
    </submittedName>
</protein>
<proteinExistence type="predicted"/>
<keyword evidence="1" id="KW-0732">Signal</keyword>
<evidence type="ECO:0000313" key="3">
    <source>
        <dbReference type="EMBL" id="SPZ13363.1"/>
    </source>
</evidence>
<keyword evidence="5" id="KW-1185">Reference proteome</keyword>
<name>A0A2X2D328_PSELU</name>
<evidence type="ECO:0000313" key="4">
    <source>
        <dbReference type="Proteomes" id="UP000250443"/>
    </source>
</evidence>
<gene>
    <name evidence="2" type="ORF">IRZ65_21770</name>
    <name evidence="3" type="ORF">NCTC11842_05098</name>
</gene>
<dbReference type="EMBL" id="JADMCD010000015">
    <property type="protein sequence ID" value="MBF8643297.1"/>
    <property type="molecule type" value="Genomic_DNA"/>
</dbReference>
<organism evidence="3 4">
    <name type="scientific">Pseudomonas luteola</name>
    <dbReference type="NCBI Taxonomy" id="47886"/>
    <lineage>
        <taxon>Bacteria</taxon>
        <taxon>Pseudomonadati</taxon>
        <taxon>Pseudomonadota</taxon>
        <taxon>Gammaproteobacteria</taxon>
        <taxon>Pseudomonadales</taxon>
        <taxon>Pseudomonadaceae</taxon>
        <taxon>Pseudomonas</taxon>
    </lineage>
</organism>
<dbReference type="EMBL" id="UAUF01000014">
    <property type="protein sequence ID" value="SPZ13363.1"/>
    <property type="molecule type" value="Genomic_DNA"/>
</dbReference>
<dbReference type="Proteomes" id="UP000626180">
    <property type="component" value="Unassembled WGS sequence"/>
</dbReference>
<dbReference type="AlphaFoldDB" id="A0A2X2D328"/>
<dbReference type="Pfam" id="PF11006">
    <property type="entry name" value="DUF2845"/>
    <property type="match status" value="1"/>
</dbReference>
<evidence type="ECO:0000256" key="1">
    <source>
        <dbReference type="SAM" id="SignalP"/>
    </source>
</evidence>
<feature type="chain" id="PRO_5044386918" evidence="1">
    <location>
        <begin position="22"/>
        <end position="97"/>
    </location>
</feature>
<reference evidence="2 5" key="2">
    <citation type="submission" date="2020-10" db="EMBL/GenBank/DDBJ databases">
        <title>Genome sequences of Pseudomonas isolates.</title>
        <authorList>
            <person name="Wessels L."/>
            <person name="Reich F."/>
            <person name="Hammerl J."/>
        </authorList>
    </citation>
    <scope>NUCLEOTIDE SEQUENCE [LARGE SCALE GENOMIC DNA]</scope>
    <source>
        <strain evidence="2 5">20-MO00624-0</strain>
    </source>
</reference>
<dbReference type="Proteomes" id="UP000250443">
    <property type="component" value="Unassembled WGS sequence"/>
</dbReference>
<evidence type="ECO:0000313" key="2">
    <source>
        <dbReference type="EMBL" id="MBF8643297.1"/>
    </source>
</evidence>
<reference evidence="3 4" key="1">
    <citation type="submission" date="2018-06" db="EMBL/GenBank/DDBJ databases">
        <authorList>
            <consortium name="Pathogen Informatics"/>
            <person name="Doyle S."/>
        </authorList>
    </citation>
    <scope>NUCLEOTIDE SEQUENCE [LARGE SCALE GENOMIC DNA]</scope>
    <source>
        <strain evidence="3 4">NCTC11842</strain>
    </source>
</reference>
<feature type="signal peptide" evidence="1">
    <location>
        <begin position="1"/>
        <end position="21"/>
    </location>
</feature>
<sequence>MRYTTTAIALLLALSASVALGDTLRCGSNLVNRGDRTFEVQRKCGEPAHRDFIGYTQGDYGRRESTREEWVYGPWNGGTYILTFEANRLVSIEFTRD</sequence>
<dbReference type="RefSeq" id="WP_010796818.1">
    <property type="nucleotide sequence ID" value="NZ_CP053063.1"/>
</dbReference>